<dbReference type="AlphaFoldDB" id="A0A1X9NDQ7"/>
<feature type="domain" description="ThuA-like" evidence="1">
    <location>
        <begin position="91"/>
        <end position="266"/>
    </location>
</feature>
<dbReference type="PANTHER" id="PTHR40469:SF2">
    <property type="entry name" value="GALACTOSE-BINDING DOMAIN-LIKE SUPERFAMILY PROTEIN"/>
    <property type="match status" value="1"/>
</dbReference>
<dbReference type="OrthoDB" id="109511at2"/>
<sequence length="282" mass="31954">MAMIDYQNDNAVLVMTKGHPFNREDFLSVFDGIEGINACSVEQPASQAFFNPELAKDYRAFVLYDMPGMDFFKADADDGLAPRYIEPPTSFKENFLALLEQGHGFVFLHHTIAAWPAWPEYAEIIGGKFLYKPGQIRGVDYPDSGYRHEITHQVSVLQDHPVTAGVSQTFSINDELYLSHVFDDSVIPLLSSDYDYCDSNFYSSQQAVTGTMFSREGWHHAPGHNLIGWVKHYKNSPIVYLQCGDSKAAYDSTEYQTLLSNAINWVASDEAKQWARDRNNHE</sequence>
<accession>A0A1X9NDQ7</accession>
<proteinExistence type="predicted"/>
<dbReference type="SUPFAM" id="SSF52317">
    <property type="entry name" value="Class I glutamine amidotransferase-like"/>
    <property type="match status" value="1"/>
</dbReference>
<dbReference type="Proteomes" id="UP000193450">
    <property type="component" value="Chromosome"/>
</dbReference>
<dbReference type="InterPro" id="IPR029062">
    <property type="entry name" value="Class_I_gatase-like"/>
</dbReference>
<keyword evidence="3" id="KW-1185">Reference proteome</keyword>
<evidence type="ECO:0000259" key="1">
    <source>
        <dbReference type="Pfam" id="PF06283"/>
    </source>
</evidence>
<dbReference type="EMBL" id="CP019343">
    <property type="protein sequence ID" value="ARN75696.1"/>
    <property type="molecule type" value="Genomic_DNA"/>
</dbReference>
<name>A0A1X9NDQ7_9GAMM</name>
<dbReference type="Gene3D" id="3.40.50.880">
    <property type="match status" value="1"/>
</dbReference>
<evidence type="ECO:0000313" key="2">
    <source>
        <dbReference type="EMBL" id="ARN75696.1"/>
    </source>
</evidence>
<dbReference type="InterPro" id="IPR029010">
    <property type="entry name" value="ThuA-like"/>
</dbReference>
<evidence type="ECO:0000313" key="3">
    <source>
        <dbReference type="Proteomes" id="UP000193450"/>
    </source>
</evidence>
<dbReference type="PANTHER" id="PTHR40469">
    <property type="entry name" value="SECRETED GLYCOSYL HYDROLASE"/>
    <property type="match status" value="1"/>
</dbReference>
<protein>
    <submittedName>
        <fullName evidence="2">Acyl-CoA synthase</fullName>
    </submittedName>
</protein>
<organism evidence="2 3">
    <name type="scientific">Oceanicoccus sagamiensis</name>
    <dbReference type="NCBI Taxonomy" id="716816"/>
    <lineage>
        <taxon>Bacteria</taxon>
        <taxon>Pseudomonadati</taxon>
        <taxon>Pseudomonadota</taxon>
        <taxon>Gammaproteobacteria</taxon>
        <taxon>Cellvibrionales</taxon>
        <taxon>Spongiibacteraceae</taxon>
        <taxon>Oceanicoccus</taxon>
    </lineage>
</organism>
<dbReference type="STRING" id="716816.BST96_17230"/>
<dbReference type="Pfam" id="PF06283">
    <property type="entry name" value="ThuA"/>
    <property type="match status" value="1"/>
</dbReference>
<reference evidence="2 3" key="1">
    <citation type="submission" date="2016-11" db="EMBL/GenBank/DDBJ databases">
        <title>Trade-off between light-utilization and light-protection in marine flavobacteria.</title>
        <authorList>
            <person name="Kumagai Y."/>
        </authorList>
    </citation>
    <scope>NUCLEOTIDE SEQUENCE [LARGE SCALE GENOMIC DNA]</scope>
    <source>
        <strain evidence="2 3">NBRC 107125</strain>
    </source>
</reference>
<dbReference type="KEGG" id="osg:BST96_17230"/>
<gene>
    <name evidence="2" type="ORF">BST96_17230</name>
</gene>